<evidence type="ECO:0000313" key="9">
    <source>
        <dbReference type="Proteomes" id="UP000315648"/>
    </source>
</evidence>
<comment type="similarity">
    <text evidence="1 5">Belongs to the iron/manganese superoxide dismutase family.</text>
</comment>
<keyword evidence="3 5" id="KW-0479">Metal-binding</keyword>
<dbReference type="FunFam" id="1.10.287.990:FF:000001">
    <property type="entry name" value="Superoxide dismutase"/>
    <property type="match status" value="1"/>
</dbReference>
<evidence type="ECO:0000259" key="7">
    <source>
        <dbReference type="Pfam" id="PF02777"/>
    </source>
</evidence>
<keyword evidence="4 5" id="KW-0560">Oxidoreductase</keyword>
<dbReference type="OrthoDB" id="9803125at2"/>
<organism evidence="8 9">
    <name type="scientific">Rariglobus hedericola</name>
    <dbReference type="NCBI Taxonomy" id="2597822"/>
    <lineage>
        <taxon>Bacteria</taxon>
        <taxon>Pseudomonadati</taxon>
        <taxon>Verrucomicrobiota</taxon>
        <taxon>Opitutia</taxon>
        <taxon>Opitutales</taxon>
        <taxon>Opitutaceae</taxon>
        <taxon>Rariglobus</taxon>
    </lineage>
</organism>
<proteinExistence type="inferred from homology"/>
<gene>
    <name evidence="8" type="ORF">FPL22_07185</name>
</gene>
<dbReference type="GO" id="GO:0005737">
    <property type="term" value="C:cytoplasm"/>
    <property type="evidence" value="ECO:0007669"/>
    <property type="project" value="TreeGrafter"/>
</dbReference>
<dbReference type="AlphaFoldDB" id="A0A556QR03"/>
<evidence type="ECO:0000256" key="2">
    <source>
        <dbReference type="ARBA" id="ARBA00012682"/>
    </source>
</evidence>
<dbReference type="InterPro" id="IPR036324">
    <property type="entry name" value="Mn/Fe_SOD_N_sf"/>
</dbReference>
<reference evidence="8 9" key="1">
    <citation type="submission" date="2019-07" db="EMBL/GenBank/DDBJ databases">
        <title>Description of 53C-WASEF.</title>
        <authorList>
            <person name="Pitt A."/>
            <person name="Hahn M.W."/>
        </authorList>
    </citation>
    <scope>NUCLEOTIDE SEQUENCE [LARGE SCALE GENOMIC DNA]</scope>
    <source>
        <strain evidence="8 9">53C-WASEF</strain>
    </source>
</reference>
<dbReference type="InterPro" id="IPR019833">
    <property type="entry name" value="Mn/Fe_SOD_BS"/>
</dbReference>
<dbReference type="GO" id="GO:0004784">
    <property type="term" value="F:superoxide dismutase activity"/>
    <property type="evidence" value="ECO:0007669"/>
    <property type="project" value="UniProtKB-EC"/>
</dbReference>
<dbReference type="Gene3D" id="3.55.40.20">
    <property type="entry name" value="Iron/manganese superoxide dismutase, C-terminal domain"/>
    <property type="match status" value="1"/>
</dbReference>
<feature type="domain" description="Manganese/iron superoxide dismutase C-terminal" evidence="7">
    <location>
        <begin position="153"/>
        <end position="250"/>
    </location>
</feature>
<dbReference type="GO" id="GO:0030145">
    <property type="term" value="F:manganese ion binding"/>
    <property type="evidence" value="ECO:0007669"/>
    <property type="project" value="UniProtKB-ARBA"/>
</dbReference>
<evidence type="ECO:0000259" key="6">
    <source>
        <dbReference type="Pfam" id="PF00081"/>
    </source>
</evidence>
<dbReference type="SUPFAM" id="SSF46609">
    <property type="entry name" value="Fe,Mn superoxide dismutase (SOD), N-terminal domain"/>
    <property type="match status" value="1"/>
</dbReference>
<feature type="domain" description="Manganese/iron superoxide dismutase N-terminal" evidence="6">
    <location>
        <begin position="57"/>
        <end position="144"/>
    </location>
</feature>
<name>A0A556QR03_9BACT</name>
<keyword evidence="9" id="KW-1185">Reference proteome</keyword>
<comment type="caution">
    <text evidence="8">The sequence shown here is derived from an EMBL/GenBank/DDBJ whole genome shotgun (WGS) entry which is preliminary data.</text>
</comment>
<dbReference type="PANTHER" id="PTHR43595:SF2">
    <property type="entry name" value="SMALL RIBOSOMAL SUBUNIT PROTEIN MS42"/>
    <property type="match status" value="1"/>
</dbReference>
<evidence type="ECO:0000256" key="3">
    <source>
        <dbReference type="ARBA" id="ARBA00022723"/>
    </source>
</evidence>
<dbReference type="InterPro" id="IPR001189">
    <property type="entry name" value="Mn/Fe_SOD"/>
</dbReference>
<evidence type="ECO:0000256" key="4">
    <source>
        <dbReference type="ARBA" id="ARBA00023002"/>
    </source>
</evidence>
<comment type="catalytic activity">
    <reaction evidence="5">
        <text>2 superoxide + 2 H(+) = H2O2 + O2</text>
        <dbReference type="Rhea" id="RHEA:20696"/>
        <dbReference type="ChEBI" id="CHEBI:15378"/>
        <dbReference type="ChEBI" id="CHEBI:15379"/>
        <dbReference type="ChEBI" id="CHEBI:16240"/>
        <dbReference type="ChEBI" id="CHEBI:18421"/>
        <dbReference type="EC" id="1.15.1.1"/>
    </reaction>
</comment>
<evidence type="ECO:0000256" key="5">
    <source>
        <dbReference type="RuleBase" id="RU000414"/>
    </source>
</evidence>
<dbReference type="PROSITE" id="PS51318">
    <property type="entry name" value="TAT"/>
    <property type="match status" value="1"/>
</dbReference>
<dbReference type="InterPro" id="IPR006311">
    <property type="entry name" value="TAT_signal"/>
</dbReference>
<dbReference type="PROSITE" id="PS00088">
    <property type="entry name" value="SOD_MN"/>
    <property type="match status" value="1"/>
</dbReference>
<dbReference type="InterPro" id="IPR019831">
    <property type="entry name" value="Mn/Fe_SOD_N"/>
</dbReference>
<dbReference type="Pfam" id="PF00081">
    <property type="entry name" value="Sod_Fe_N"/>
    <property type="match status" value="1"/>
</dbReference>
<dbReference type="PRINTS" id="PR01703">
    <property type="entry name" value="MNSODISMTASE"/>
</dbReference>
<comment type="function">
    <text evidence="5">Destroys radicals which are normally produced within the cells and which are toxic to biological systems.</text>
</comment>
<dbReference type="InterPro" id="IPR019546">
    <property type="entry name" value="TAT_signal_bac_arc"/>
</dbReference>
<dbReference type="PANTHER" id="PTHR43595">
    <property type="entry name" value="37S RIBOSOMAL PROTEIN S26, MITOCHONDRIAL"/>
    <property type="match status" value="1"/>
</dbReference>
<sequence>MKTTPSLDRSASLSRRDVLKTLGAGAVLLGMGLSGAGRAVAATGTSANPGGATDQPFSLPKLPYAYDALEPHFDARTMEIHHGKHHQAYITNANKALAGHPELGALSGEAIISRLDRVEEPLRTTLRNNVGGHLNHSFFWSSLSPKGGGAPGDDLAKAIEKSFDSFDAFKTQFAEAATKRFGSGWAWLVVKDGKLAISSTANQDSPLMEGAQPVLGLDVWEHAYYLKYQNRRADYITAYWNVVDWDAAGRRYEAFAS</sequence>
<dbReference type="Pfam" id="PF02777">
    <property type="entry name" value="Sod_Fe_C"/>
    <property type="match status" value="1"/>
</dbReference>
<dbReference type="EC" id="1.15.1.1" evidence="2 5"/>
<dbReference type="EMBL" id="VMBG01000001">
    <property type="protein sequence ID" value="TSJ79071.1"/>
    <property type="molecule type" value="Genomic_DNA"/>
</dbReference>
<dbReference type="Gene3D" id="1.10.287.990">
    <property type="entry name" value="Fe,Mn superoxide dismutase (SOD) domain"/>
    <property type="match status" value="1"/>
</dbReference>
<evidence type="ECO:0000313" key="8">
    <source>
        <dbReference type="EMBL" id="TSJ79071.1"/>
    </source>
</evidence>
<dbReference type="Proteomes" id="UP000315648">
    <property type="component" value="Unassembled WGS sequence"/>
</dbReference>
<dbReference type="InterPro" id="IPR036314">
    <property type="entry name" value="SOD_C_sf"/>
</dbReference>
<accession>A0A556QR03</accession>
<dbReference type="InterPro" id="IPR019832">
    <property type="entry name" value="Mn/Fe_SOD_C"/>
</dbReference>
<dbReference type="FunFam" id="3.55.40.20:FF:000001">
    <property type="entry name" value="Superoxide dismutase"/>
    <property type="match status" value="1"/>
</dbReference>
<protein>
    <recommendedName>
        <fullName evidence="2 5">Superoxide dismutase</fullName>
        <ecNumber evidence="2 5">1.15.1.1</ecNumber>
    </recommendedName>
</protein>
<dbReference type="SUPFAM" id="SSF54719">
    <property type="entry name" value="Fe,Mn superoxide dismutase (SOD), C-terminal domain"/>
    <property type="match status" value="1"/>
</dbReference>
<dbReference type="NCBIfam" id="TIGR01409">
    <property type="entry name" value="TAT_signal_seq"/>
    <property type="match status" value="1"/>
</dbReference>
<evidence type="ECO:0000256" key="1">
    <source>
        <dbReference type="ARBA" id="ARBA00008714"/>
    </source>
</evidence>
<dbReference type="RefSeq" id="WP_144229414.1">
    <property type="nucleotide sequence ID" value="NZ_CBCRVV010000005.1"/>
</dbReference>